<sequence>MKAGQKRGGQRNSGLLFGGERLRGEAPVPTVCFDLSESQERELPGTSVTTTSCPSDAHQSQRHNGLTPPTLAEHYGALLQREEEARIRVEEKLRLADERLRCLRSDYENNSEATALRAYNAAERGRRVEHPATEFLPPGEADSYREKNHGQWHSLRIRDAPRFGVARSSFCSGDVEDGATNYEAASTCAAEYYNGGRVTSIRRTHPSSSRLTRTPTEKTSNPAAAYGNEVEDEIQPARAQKAPAGQTPTGNRAPDPRTQTGLWDSEWINDNIPESARPATPPPSRRTPSEMVPVKARPKTPMVRQLHNIRIENPAAERHFDGYPMVSPTLQPLQRVGGSNMAWRCYLRCPWEIMYDGVLYLDHMLNGPTHRTTLTIFGPFADLPVHTCNDADDIEEFAAIQPISKIPSRYLASFVTTGEGSAKGEAKVPPHPKDGNSLTPIGVHPNPSDAELTVFWRRQLSGQDTVDGLPRPATMLSGAEAKHDRRHERIAEYFQYLARNRTSPLREKSPDCTFLSINPEKVDDWRNGRRSLSMLLPAGDLEEAGPQRGPEVRRLRQNRALRARLLGTPTIFVARREIDTWNNHHAKVVFRVVLGQSQNDGSESHDWYKLCMKVDDETELFRQDPSTADYGLEANVRRHPLGATRGAVGQALNRALDKCPAVKRGLYKWLGEAEERAEIAAQCDSRQRLADPQKPTSDQADKGMHAWDWRHAAFLRQCFTSPQGQAATPDGPQTAVDVPTSVADDGPTPYPGGMTAHATTVSTASCINFASRATIHFAVACGATRKRLRLRAVQLHGEELHHADEGIELYDESAEAYGDCVHWDDDFDDAEEFDAPQPIEGDPEIPAILIRPLTDEEPVSDPQTDQVAEDFELERLMRVKVLSEAACKADDHNTLTARYVNSWRVKALKGERVYLSRARPVVREYRLDPNRQSFSSPATSCVMTRVIPGLFLQQCQNNWPLLGFDIADAYLLCEQKHPTTTKINNEWLTLHRQREGSAEV</sequence>
<feature type="region of interest" description="Disordered" evidence="1">
    <location>
        <begin position="200"/>
        <end position="293"/>
    </location>
</feature>
<feature type="compositionally biased region" description="Polar residues" evidence="1">
    <location>
        <begin position="206"/>
        <end position="222"/>
    </location>
</feature>
<dbReference type="Proteomes" id="UP000186817">
    <property type="component" value="Unassembled WGS sequence"/>
</dbReference>
<feature type="region of interest" description="Disordered" evidence="1">
    <location>
        <begin position="1"/>
        <end position="21"/>
    </location>
</feature>
<evidence type="ECO:0000256" key="1">
    <source>
        <dbReference type="SAM" id="MobiDB-lite"/>
    </source>
</evidence>
<dbReference type="EMBL" id="LSRX01001059">
    <property type="protein sequence ID" value="OLP84193.1"/>
    <property type="molecule type" value="Genomic_DNA"/>
</dbReference>
<proteinExistence type="predicted"/>
<feature type="region of interest" description="Disordered" evidence="1">
    <location>
        <begin position="420"/>
        <end position="440"/>
    </location>
</feature>
<gene>
    <name evidence="2" type="ORF">AK812_SmicGene34963</name>
</gene>
<evidence type="ECO:0000313" key="3">
    <source>
        <dbReference type="Proteomes" id="UP000186817"/>
    </source>
</evidence>
<evidence type="ECO:0000313" key="2">
    <source>
        <dbReference type="EMBL" id="OLP84193.1"/>
    </source>
</evidence>
<accession>A0A1Q9CMP6</accession>
<keyword evidence="3" id="KW-1185">Reference proteome</keyword>
<feature type="region of interest" description="Disordered" evidence="1">
    <location>
        <begin position="35"/>
        <end position="67"/>
    </location>
</feature>
<protein>
    <submittedName>
        <fullName evidence="2">Uncharacterized protein</fullName>
    </submittedName>
</protein>
<reference evidence="2 3" key="1">
    <citation type="submission" date="2016-02" db="EMBL/GenBank/DDBJ databases">
        <title>Genome analysis of coral dinoflagellate symbionts highlights evolutionary adaptations to a symbiotic lifestyle.</title>
        <authorList>
            <person name="Aranda M."/>
            <person name="Li Y."/>
            <person name="Liew Y.J."/>
            <person name="Baumgarten S."/>
            <person name="Simakov O."/>
            <person name="Wilson M."/>
            <person name="Piel J."/>
            <person name="Ashoor H."/>
            <person name="Bougouffa S."/>
            <person name="Bajic V.B."/>
            <person name="Ryu T."/>
            <person name="Ravasi T."/>
            <person name="Bayer T."/>
            <person name="Micklem G."/>
            <person name="Kim H."/>
            <person name="Bhak J."/>
            <person name="Lajeunesse T.C."/>
            <person name="Voolstra C.R."/>
        </authorList>
    </citation>
    <scope>NUCLEOTIDE SEQUENCE [LARGE SCALE GENOMIC DNA]</scope>
    <source>
        <strain evidence="2 3">CCMP2467</strain>
    </source>
</reference>
<feature type="compositionally biased region" description="Polar residues" evidence="1">
    <location>
        <begin position="46"/>
        <end position="64"/>
    </location>
</feature>
<dbReference type="AlphaFoldDB" id="A0A1Q9CMP6"/>
<organism evidence="2 3">
    <name type="scientific">Symbiodinium microadriaticum</name>
    <name type="common">Dinoflagellate</name>
    <name type="synonym">Zooxanthella microadriatica</name>
    <dbReference type="NCBI Taxonomy" id="2951"/>
    <lineage>
        <taxon>Eukaryota</taxon>
        <taxon>Sar</taxon>
        <taxon>Alveolata</taxon>
        <taxon>Dinophyceae</taxon>
        <taxon>Suessiales</taxon>
        <taxon>Symbiodiniaceae</taxon>
        <taxon>Symbiodinium</taxon>
    </lineage>
</organism>
<comment type="caution">
    <text evidence="2">The sequence shown here is derived from an EMBL/GenBank/DDBJ whole genome shotgun (WGS) entry which is preliminary data.</text>
</comment>
<feature type="compositionally biased region" description="Basic and acidic residues" evidence="1">
    <location>
        <begin position="422"/>
        <end position="434"/>
    </location>
</feature>
<name>A0A1Q9CMP6_SYMMI</name>